<keyword evidence="1" id="KW-0812">Transmembrane</keyword>
<sequence>MSVYHKMSLKFNQCLKKVKNKPLVIIGSVIIVFLFGLISNINELATFYDNIDRYLGGDVNKFDKNEKELNILIFPFKNYSGKTGSNISFRIYEMINDIKNRENLENLNIKFYSESILYKNNDQLQKIGKELNADFIVSGSYEISENCNSSICIYDFSFINVKKSNKITDKANFNSILENEKDIIKPLEFYIYYYLGLIELFNGGDPNKAINLLEKARIYTKNNYLKFIVGTYSMILKYHKHRSRDLLNLNPQEAGLDLTKSTYGLKKDSPIFVNGFLNASFYLNSLKFNGEYIKWEQYGAITDSLSPKNKKAVINIAKIYSNSDKYLGLIYIFMDSSKSYYLSPKSYIFDPLYRDPQEMIFESIRKKDSLQSFPGIDYEIYEHGVIFK</sequence>
<dbReference type="AlphaFoldDB" id="A0A1I2Q4R7"/>
<proteinExistence type="predicted"/>
<dbReference type="Proteomes" id="UP000199116">
    <property type="component" value="Unassembled WGS sequence"/>
</dbReference>
<organism evidence="2 3">
    <name type="scientific">Salegentibacter agarivorans</name>
    <dbReference type="NCBI Taxonomy" id="345907"/>
    <lineage>
        <taxon>Bacteria</taxon>
        <taxon>Pseudomonadati</taxon>
        <taxon>Bacteroidota</taxon>
        <taxon>Flavobacteriia</taxon>
        <taxon>Flavobacteriales</taxon>
        <taxon>Flavobacteriaceae</taxon>
        <taxon>Salegentibacter</taxon>
    </lineage>
</organism>
<evidence type="ECO:0000256" key="1">
    <source>
        <dbReference type="SAM" id="Phobius"/>
    </source>
</evidence>
<keyword evidence="1" id="KW-0472">Membrane</keyword>
<protein>
    <submittedName>
        <fullName evidence="2">Uncharacterized protein</fullName>
    </submittedName>
</protein>
<keyword evidence="3" id="KW-1185">Reference proteome</keyword>
<evidence type="ECO:0000313" key="2">
    <source>
        <dbReference type="EMBL" id="SFG22663.1"/>
    </source>
</evidence>
<dbReference type="EMBL" id="FOOH01000041">
    <property type="protein sequence ID" value="SFG22663.1"/>
    <property type="molecule type" value="Genomic_DNA"/>
</dbReference>
<accession>A0A1I2Q4R7</accession>
<keyword evidence="1" id="KW-1133">Transmembrane helix</keyword>
<feature type="transmembrane region" description="Helical" evidence="1">
    <location>
        <begin position="21"/>
        <end position="41"/>
    </location>
</feature>
<reference evidence="3" key="1">
    <citation type="submission" date="2016-10" db="EMBL/GenBank/DDBJ databases">
        <authorList>
            <person name="Varghese N."/>
            <person name="Submissions S."/>
        </authorList>
    </citation>
    <scope>NUCLEOTIDE SEQUENCE [LARGE SCALE GENOMIC DNA]</scope>
    <source>
        <strain evidence="3">DSM 23515</strain>
    </source>
</reference>
<name>A0A1I2Q4R7_9FLAO</name>
<evidence type="ECO:0000313" key="3">
    <source>
        <dbReference type="Proteomes" id="UP000199116"/>
    </source>
</evidence>
<gene>
    <name evidence="2" type="ORF">SAMN04488033_14115</name>
</gene>